<dbReference type="EMBL" id="LYXU01000002">
    <property type="protein sequence ID" value="OBS25846.1"/>
    <property type="molecule type" value="Genomic_DNA"/>
</dbReference>
<evidence type="ECO:0000313" key="1">
    <source>
        <dbReference type="EMBL" id="OBS25846.1"/>
    </source>
</evidence>
<keyword evidence="2" id="KW-1185">Reference proteome</keyword>
<gene>
    <name evidence="1" type="ORF">FPOA_06381</name>
</gene>
<comment type="caution">
    <text evidence="1">The sequence shown here is derived from an EMBL/GenBank/DDBJ whole genome shotgun (WGS) entry which is preliminary data.</text>
</comment>
<dbReference type="Proteomes" id="UP000091967">
    <property type="component" value="Unassembled WGS sequence"/>
</dbReference>
<sequence>MSAIRGFLNVFKARSVPIPAGRIINLKPLRDSDSSARVGSAFLERCNPFRDIPNDARLENTLCEVRYIDRTLRDLMVPTSLPGDDYNLCSKLLRSLETRRDLTWLVLRETDIRDTISAIARRGGRRAPIPDEPHDLHSRVKALERHWSALEKCHTKLREWEPKYATQPQPPLLDGQEEYALDLNDEQATHAEIEYREWRSDRDRKVSYLKVNPPEPSAFVPVERRDIQTDETWNILPTSNGHYGKRLLPVWTPILFQEVPLDWESPQGRLLTTRAERRRRDEFRRRENNRREKKYEFQKQLLKQMSDA</sequence>
<evidence type="ECO:0000313" key="2">
    <source>
        <dbReference type="Proteomes" id="UP000091967"/>
    </source>
</evidence>
<organism evidence="1 2">
    <name type="scientific">Fusarium poae</name>
    <dbReference type="NCBI Taxonomy" id="36050"/>
    <lineage>
        <taxon>Eukaryota</taxon>
        <taxon>Fungi</taxon>
        <taxon>Dikarya</taxon>
        <taxon>Ascomycota</taxon>
        <taxon>Pezizomycotina</taxon>
        <taxon>Sordariomycetes</taxon>
        <taxon>Hypocreomycetidae</taxon>
        <taxon>Hypocreales</taxon>
        <taxon>Nectriaceae</taxon>
        <taxon>Fusarium</taxon>
    </lineage>
</organism>
<dbReference type="AlphaFoldDB" id="A0A1B8AZK4"/>
<name>A0A1B8AZK4_FUSPO</name>
<proteinExistence type="predicted"/>
<protein>
    <submittedName>
        <fullName evidence="1">Uncharacterized protein</fullName>
    </submittedName>
</protein>
<accession>A0A1B8AZK4</accession>
<reference evidence="1 2" key="1">
    <citation type="submission" date="2016-06" db="EMBL/GenBank/DDBJ databases">
        <title>Living apart together: crosstalk between the core and supernumerary genomes in a fungal plant pathogen.</title>
        <authorList>
            <person name="Vanheule A."/>
            <person name="Audenaert K."/>
            <person name="Warris S."/>
            <person name="Van De Geest H."/>
            <person name="Schijlen E."/>
            <person name="Hofte M."/>
            <person name="De Saeger S."/>
            <person name="Haesaert G."/>
            <person name="Waalwijk C."/>
            <person name="Van Der Lee T."/>
        </authorList>
    </citation>
    <scope>NUCLEOTIDE SEQUENCE [LARGE SCALE GENOMIC DNA]</scope>
    <source>
        <strain evidence="1 2">2516</strain>
    </source>
</reference>
<dbReference type="OMA" id="KALERHW"/>